<protein>
    <recommendedName>
        <fullName evidence="6">Dendritic cell-specific transmembrane protein-like domain-containing protein</fullName>
    </recommendedName>
</protein>
<keyword evidence="3 5" id="KW-1133">Transmembrane helix</keyword>
<keyword evidence="4 5" id="KW-0472">Membrane</keyword>
<dbReference type="AlphaFoldDB" id="A0A4W3J842"/>
<feature type="domain" description="Dendritic cell-specific transmembrane protein-like" evidence="6">
    <location>
        <begin position="242"/>
        <end position="413"/>
    </location>
</feature>
<feature type="transmembrane region" description="Helical" evidence="5">
    <location>
        <begin position="368"/>
        <end position="390"/>
    </location>
</feature>
<feature type="transmembrane region" description="Helical" evidence="5">
    <location>
        <begin position="96"/>
        <end position="115"/>
    </location>
</feature>
<dbReference type="STRING" id="7868.ENSCMIP00000038312"/>
<dbReference type="Ensembl" id="ENSCMIT00000038862.1">
    <property type="protein sequence ID" value="ENSCMIP00000038312.1"/>
    <property type="gene ID" value="ENSCMIG00000016092.1"/>
</dbReference>
<reference evidence="7" key="5">
    <citation type="submission" date="2025-09" db="UniProtKB">
        <authorList>
            <consortium name="Ensembl"/>
        </authorList>
    </citation>
    <scope>IDENTIFICATION</scope>
</reference>
<evidence type="ECO:0000256" key="4">
    <source>
        <dbReference type="ARBA" id="ARBA00023136"/>
    </source>
</evidence>
<evidence type="ECO:0000313" key="7">
    <source>
        <dbReference type="Ensembl" id="ENSCMIP00000038312.1"/>
    </source>
</evidence>
<dbReference type="Pfam" id="PF07782">
    <property type="entry name" value="DC_STAMP"/>
    <property type="match status" value="1"/>
</dbReference>
<organism evidence="7 8">
    <name type="scientific">Callorhinchus milii</name>
    <name type="common">Ghost shark</name>
    <dbReference type="NCBI Taxonomy" id="7868"/>
    <lineage>
        <taxon>Eukaryota</taxon>
        <taxon>Metazoa</taxon>
        <taxon>Chordata</taxon>
        <taxon>Craniata</taxon>
        <taxon>Vertebrata</taxon>
        <taxon>Chondrichthyes</taxon>
        <taxon>Holocephali</taxon>
        <taxon>Chimaeriformes</taxon>
        <taxon>Callorhinchidae</taxon>
        <taxon>Callorhinchus</taxon>
    </lineage>
</organism>
<feature type="transmembrane region" description="Helical" evidence="5">
    <location>
        <begin position="288"/>
        <end position="313"/>
    </location>
</feature>
<dbReference type="OMA" id="ARCVFSM"/>
<dbReference type="InterPro" id="IPR051856">
    <property type="entry name" value="CSR-E3_Ligase_Protein"/>
</dbReference>
<dbReference type="Proteomes" id="UP000314986">
    <property type="component" value="Unassembled WGS sequence"/>
</dbReference>
<dbReference type="InParanoid" id="A0A4W3J842"/>
<reference evidence="8" key="2">
    <citation type="journal article" date="2007" name="PLoS Biol.">
        <title>Survey sequencing and comparative analysis of the elephant shark (Callorhinchus milii) genome.</title>
        <authorList>
            <person name="Venkatesh B."/>
            <person name="Kirkness E.F."/>
            <person name="Loh Y.H."/>
            <person name="Halpern A.L."/>
            <person name="Lee A.P."/>
            <person name="Johnson J."/>
            <person name="Dandona N."/>
            <person name="Viswanathan L.D."/>
            <person name="Tay A."/>
            <person name="Venter J.C."/>
            <person name="Strausberg R.L."/>
            <person name="Brenner S."/>
        </authorList>
    </citation>
    <scope>NUCLEOTIDE SEQUENCE [LARGE SCALE GENOMIC DNA]</scope>
</reference>
<dbReference type="GO" id="GO:0016020">
    <property type="term" value="C:membrane"/>
    <property type="evidence" value="ECO:0007669"/>
    <property type="project" value="UniProtKB-SubCell"/>
</dbReference>
<sequence>LCQLVVQFSWNAYCKPTPACLRELLTLFALCLGIAMINGGLLYNWMFSSLEYEAHVSGAISGVFVAVAFLLLLLVHPVRCLFTLAVPTLGTKQGRHLLLSSCFMLVAVNIIPNIVDNIKMMLKVLECITRSSSESFVNSSELLNAAIEVLGHDVKTVIKKSAERQLLSSKSSFTFNPDINQSVIMESIQAFVKQIQSEFSMYDKVFSAIILWTNRALAACICFYLVIRSAWYLNNYLTNLQFDNVYITSKLSHLVETNNQRIIPHRISSKKLIKSTGLKMSTEEIARCAYKIVIITAYMVLSIIIIVTDLVFFNLASYFLSWMNEVPNVPLTLDVPQTIIRRQNEFHQNFTFVSDICMLPTSPPNINIVYIISLLYFVAYITVFIETYALRAQRKISSTFFEQREEERINYLYQKIKTNSEKQHFHSKTCFQDKVLFIIFS</sequence>
<keyword evidence="8" id="KW-1185">Reference proteome</keyword>
<evidence type="ECO:0000259" key="6">
    <source>
        <dbReference type="Pfam" id="PF07782"/>
    </source>
</evidence>
<dbReference type="InterPro" id="IPR012858">
    <property type="entry name" value="DC_STAMP-like"/>
</dbReference>
<dbReference type="GeneTree" id="ENSGT00940000153269"/>
<reference evidence="8" key="1">
    <citation type="journal article" date="2006" name="Science">
        <title>Ancient noncoding elements conserved in the human genome.</title>
        <authorList>
            <person name="Venkatesh B."/>
            <person name="Kirkness E.F."/>
            <person name="Loh Y.H."/>
            <person name="Halpern A.L."/>
            <person name="Lee A.P."/>
            <person name="Johnson J."/>
            <person name="Dandona N."/>
            <person name="Viswanathan L.D."/>
            <person name="Tay A."/>
            <person name="Venter J.C."/>
            <person name="Strausberg R.L."/>
            <person name="Brenner S."/>
        </authorList>
    </citation>
    <scope>NUCLEOTIDE SEQUENCE [LARGE SCALE GENOMIC DNA]</scope>
</reference>
<evidence type="ECO:0000256" key="2">
    <source>
        <dbReference type="ARBA" id="ARBA00022692"/>
    </source>
</evidence>
<feature type="transmembrane region" description="Helical" evidence="5">
    <location>
        <begin position="24"/>
        <end position="43"/>
    </location>
</feature>
<feature type="transmembrane region" description="Helical" evidence="5">
    <location>
        <begin position="55"/>
        <end position="75"/>
    </location>
</feature>
<keyword evidence="2 5" id="KW-0812">Transmembrane</keyword>
<name>A0A4W3J842_CALMI</name>
<dbReference type="PANTHER" id="PTHR21041">
    <property type="entry name" value="DENDRITIC CELL-SPECIFIC TRANSMEMBRANE PROTEIN"/>
    <property type="match status" value="1"/>
</dbReference>
<dbReference type="PANTHER" id="PTHR21041:SF3">
    <property type="entry name" value="OSTEOCLAST STIMULATORY TRANSMEMBRANE PROTEIN"/>
    <property type="match status" value="1"/>
</dbReference>
<reference evidence="8" key="3">
    <citation type="journal article" date="2014" name="Nature">
        <title>Elephant shark genome provides unique insights into gnathostome evolution.</title>
        <authorList>
            <consortium name="International Elephant Shark Genome Sequencing Consortium"/>
            <person name="Venkatesh B."/>
            <person name="Lee A.P."/>
            <person name="Ravi V."/>
            <person name="Maurya A.K."/>
            <person name="Lian M.M."/>
            <person name="Swann J.B."/>
            <person name="Ohta Y."/>
            <person name="Flajnik M.F."/>
            <person name="Sutoh Y."/>
            <person name="Kasahara M."/>
            <person name="Hoon S."/>
            <person name="Gangu V."/>
            <person name="Roy S.W."/>
            <person name="Irimia M."/>
            <person name="Korzh V."/>
            <person name="Kondrychyn I."/>
            <person name="Lim Z.W."/>
            <person name="Tay B.H."/>
            <person name="Tohari S."/>
            <person name="Kong K.W."/>
            <person name="Ho S."/>
            <person name="Lorente-Galdos B."/>
            <person name="Quilez J."/>
            <person name="Marques-Bonet T."/>
            <person name="Raney B.J."/>
            <person name="Ingham P.W."/>
            <person name="Tay A."/>
            <person name="Hillier L.W."/>
            <person name="Minx P."/>
            <person name="Boehm T."/>
            <person name="Wilson R.K."/>
            <person name="Brenner S."/>
            <person name="Warren W.C."/>
        </authorList>
    </citation>
    <scope>NUCLEOTIDE SEQUENCE [LARGE SCALE GENOMIC DNA]</scope>
</reference>
<evidence type="ECO:0000256" key="1">
    <source>
        <dbReference type="ARBA" id="ARBA00004141"/>
    </source>
</evidence>
<reference evidence="7" key="4">
    <citation type="submission" date="2025-08" db="UniProtKB">
        <authorList>
            <consortium name="Ensembl"/>
        </authorList>
    </citation>
    <scope>IDENTIFICATION</scope>
</reference>
<comment type="subcellular location">
    <subcellularLocation>
        <location evidence="1">Membrane</location>
        <topology evidence="1">Multi-pass membrane protein</topology>
    </subcellularLocation>
</comment>
<feature type="transmembrane region" description="Helical" evidence="5">
    <location>
        <begin position="205"/>
        <end position="227"/>
    </location>
</feature>
<evidence type="ECO:0000313" key="8">
    <source>
        <dbReference type="Proteomes" id="UP000314986"/>
    </source>
</evidence>
<proteinExistence type="predicted"/>
<evidence type="ECO:0000256" key="3">
    <source>
        <dbReference type="ARBA" id="ARBA00022989"/>
    </source>
</evidence>
<evidence type="ECO:0000256" key="5">
    <source>
        <dbReference type="SAM" id="Phobius"/>
    </source>
</evidence>
<accession>A0A4W3J842</accession>